<feature type="chain" id="PRO_5037388794" evidence="1">
    <location>
        <begin position="29"/>
        <end position="93"/>
    </location>
</feature>
<feature type="signal peptide" evidence="1">
    <location>
        <begin position="1"/>
        <end position="28"/>
    </location>
</feature>
<reference evidence="2" key="2">
    <citation type="submission" date="2020-09" db="EMBL/GenBank/DDBJ databases">
        <authorList>
            <person name="Sun Q."/>
            <person name="Ohkuma M."/>
        </authorList>
    </citation>
    <scope>NUCLEOTIDE SEQUENCE</scope>
    <source>
        <strain evidence="2">JCM 30804</strain>
    </source>
</reference>
<proteinExistence type="predicted"/>
<keyword evidence="1" id="KW-0732">Signal</keyword>
<gene>
    <name evidence="2" type="ORF">GCM10009332_15900</name>
</gene>
<evidence type="ECO:0000313" key="3">
    <source>
        <dbReference type="Proteomes" id="UP000613743"/>
    </source>
</evidence>
<dbReference type="EMBL" id="BMPZ01000003">
    <property type="protein sequence ID" value="GGI79329.1"/>
    <property type="molecule type" value="Genomic_DNA"/>
</dbReference>
<dbReference type="RefSeq" id="WP_188919629.1">
    <property type="nucleotide sequence ID" value="NZ_BMPZ01000003.1"/>
</dbReference>
<sequence length="93" mass="9979">MLNINLTKTLQSVVAATVLLGTSVSAQANVPSTSDVMNAIEQNIAAQSQEMLATAKREFMLSVQTQLAESMFEFEVADNEQAATTDQVAKVED</sequence>
<keyword evidence="3" id="KW-1185">Reference proteome</keyword>
<comment type="caution">
    <text evidence="2">The sequence shown here is derived from an EMBL/GenBank/DDBJ whole genome shotgun (WGS) entry which is preliminary data.</text>
</comment>
<reference evidence="2" key="1">
    <citation type="journal article" date="2014" name="Int. J. Syst. Evol. Microbiol.">
        <title>Complete genome sequence of Corynebacterium casei LMG S-19264T (=DSM 44701T), isolated from a smear-ripened cheese.</title>
        <authorList>
            <consortium name="US DOE Joint Genome Institute (JGI-PGF)"/>
            <person name="Walter F."/>
            <person name="Albersmeier A."/>
            <person name="Kalinowski J."/>
            <person name="Ruckert C."/>
        </authorList>
    </citation>
    <scope>NUCLEOTIDE SEQUENCE</scope>
    <source>
        <strain evidence="2">JCM 30804</strain>
    </source>
</reference>
<evidence type="ECO:0000313" key="2">
    <source>
        <dbReference type="EMBL" id="GGI79329.1"/>
    </source>
</evidence>
<dbReference type="AlphaFoldDB" id="A0A917N933"/>
<evidence type="ECO:0000256" key="1">
    <source>
        <dbReference type="SAM" id="SignalP"/>
    </source>
</evidence>
<dbReference type="Proteomes" id="UP000613743">
    <property type="component" value="Unassembled WGS sequence"/>
</dbReference>
<protein>
    <submittedName>
        <fullName evidence="2">Uncharacterized protein</fullName>
    </submittedName>
</protein>
<accession>A0A917N933</accession>
<name>A0A917N933_9GAMM</name>
<organism evidence="2 3">
    <name type="scientific">Shewanella gelidii</name>
    <dbReference type="NCBI Taxonomy" id="1642821"/>
    <lineage>
        <taxon>Bacteria</taxon>
        <taxon>Pseudomonadati</taxon>
        <taxon>Pseudomonadota</taxon>
        <taxon>Gammaproteobacteria</taxon>
        <taxon>Alteromonadales</taxon>
        <taxon>Shewanellaceae</taxon>
        <taxon>Shewanella</taxon>
    </lineage>
</organism>